<evidence type="ECO:0000313" key="2">
    <source>
        <dbReference type="EnsemblMetazoa" id="XP_019857114.1"/>
    </source>
</evidence>
<reference evidence="2" key="2">
    <citation type="submission" date="2024-06" db="UniProtKB">
        <authorList>
            <consortium name="EnsemblMetazoa"/>
        </authorList>
    </citation>
    <scope>IDENTIFICATION</scope>
</reference>
<dbReference type="GeneID" id="100635326"/>
<evidence type="ECO:0000256" key="1">
    <source>
        <dbReference type="SAM" id="MobiDB-lite"/>
    </source>
</evidence>
<dbReference type="GO" id="GO:0005634">
    <property type="term" value="C:nucleus"/>
    <property type="evidence" value="ECO:0007669"/>
    <property type="project" value="TreeGrafter"/>
</dbReference>
<dbReference type="RefSeq" id="XP_019857114.1">
    <property type="nucleotide sequence ID" value="XM_020001555.1"/>
</dbReference>
<evidence type="ECO:0008006" key="4">
    <source>
        <dbReference type="Google" id="ProtNLM"/>
    </source>
</evidence>
<keyword evidence="3" id="KW-1185">Reference proteome</keyword>
<dbReference type="EnsemblMetazoa" id="XM_020001555.1">
    <property type="protein sequence ID" value="XP_019857114.1"/>
    <property type="gene ID" value="LOC100635326"/>
</dbReference>
<accession>A0AAN0JJF9</accession>
<evidence type="ECO:0000313" key="3">
    <source>
        <dbReference type="Proteomes" id="UP000007879"/>
    </source>
</evidence>
<protein>
    <recommendedName>
        <fullName evidence="4">E2F-associated phosphoprotein</fullName>
    </recommendedName>
</protein>
<dbReference type="PANTHER" id="PTHR15967:SF0">
    <property type="entry name" value="E2F-ASSOCIATED PHOSPHOPROTEIN"/>
    <property type="match status" value="1"/>
</dbReference>
<sequence>MELGRGPLKDHFAGYLEDDSDLEYSDCSGGSSGDEEKEDQSLGENGDDTNQLLLIPSRSKSCKESVTEEDEFDQEMDKEADLLLANLLNQSKSHQNQSPSSSHVRGLEEAPPITTEGVAEGNKEKNKKVEYYDEIYFDSTSEDEAPVQGLEMKSKSKTKRKVRKLTNDELFYDPNLDDEDEKWVEKQRRTYRNAKEKSFKKKGKSTDDSAPNDAACTSDAVLNCPACMSTLSLDCQRFVLNCKVIKDEVLHYKTKPEKRKRGRRDQESSHQPSDASAPSDEVYNPVKCSVCDTEVAVLDNEQVFHFFNVLASPP</sequence>
<dbReference type="Proteomes" id="UP000007879">
    <property type="component" value="Unassembled WGS sequence"/>
</dbReference>
<dbReference type="KEGG" id="aqu:100635326"/>
<dbReference type="Pfam" id="PF10238">
    <property type="entry name" value="Eapp_C"/>
    <property type="match status" value="1"/>
</dbReference>
<feature type="region of interest" description="Disordered" evidence="1">
    <location>
        <begin position="1"/>
        <end position="125"/>
    </location>
</feature>
<name>A0AAN0JJF9_AMPQE</name>
<dbReference type="AlphaFoldDB" id="A0AAN0JJF9"/>
<organism evidence="2 3">
    <name type="scientific">Amphimedon queenslandica</name>
    <name type="common">Sponge</name>
    <dbReference type="NCBI Taxonomy" id="400682"/>
    <lineage>
        <taxon>Eukaryota</taxon>
        <taxon>Metazoa</taxon>
        <taxon>Porifera</taxon>
        <taxon>Demospongiae</taxon>
        <taxon>Heteroscleromorpha</taxon>
        <taxon>Haplosclerida</taxon>
        <taxon>Niphatidae</taxon>
        <taxon>Amphimedon</taxon>
    </lineage>
</organism>
<reference evidence="3" key="1">
    <citation type="journal article" date="2010" name="Nature">
        <title>The Amphimedon queenslandica genome and the evolution of animal complexity.</title>
        <authorList>
            <person name="Srivastava M."/>
            <person name="Simakov O."/>
            <person name="Chapman J."/>
            <person name="Fahey B."/>
            <person name="Gauthier M.E."/>
            <person name="Mitros T."/>
            <person name="Richards G.S."/>
            <person name="Conaco C."/>
            <person name="Dacre M."/>
            <person name="Hellsten U."/>
            <person name="Larroux C."/>
            <person name="Putnam N.H."/>
            <person name="Stanke M."/>
            <person name="Adamska M."/>
            <person name="Darling A."/>
            <person name="Degnan S.M."/>
            <person name="Oakley T.H."/>
            <person name="Plachetzki D.C."/>
            <person name="Zhai Y."/>
            <person name="Adamski M."/>
            <person name="Calcino A."/>
            <person name="Cummins S.F."/>
            <person name="Goodstein D.M."/>
            <person name="Harris C."/>
            <person name="Jackson D.J."/>
            <person name="Leys S.P."/>
            <person name="Shu S."/>
            <person name="Woodcroft B.J."/>
            <person name="Vervoort M."/>
            <person name="Kosik K.S."/>
            <person name="Manning G."/>
            <person name="Degnan B.M."/>
            <person name="Rokhsar D.S."/>
        </authorList>
    </citation>
    <scope>NUCLEOTIDE SEQUENCE [LARGE SCALE GENOMIC DNA]</scope>
</reference>
<feature type="region of interest" description="Disordered" evidence="1">
    <location>
        <begin position="140"/>
        <end position="161"/>
    </location>
</feature>
<dbReference type="PANTHER" id="PTHR15967">
    <property type="entry name" value="E2F-ASSOCIATED PHOSPHOPROTEIN"/>
    <property type="match status" value="1"/>
</dbReference>
<dbReference type="InterPro" id="IPR019370">
    <property type="entry name" value="E2F-assoc_phosphoprotein"/>
</dbReference>
<proteinExistence type="predicted"/>
<feature type="region of interest" description="Disordered" evidence="1">
    <location>
        <begin position="189"/>
        <end position="213"/>
    </location>
</feature>
<feature type="compositionally biased region" description="Low complexity" evidence="1">
    <location>
        <begin position="89"/>
        <end position="103"/>
    </location>
</feature>
<feature type="region of interest" description="Disordered" evidence="1">
    <location>
        <begin position="255"/>
        <end position="283"/>
    </location>
</feature>